<reference evidence="4 5" key="1">
    <citation type="submission" date="2025-04" db="UniProtKB">
        <authorList>
            <consortium name="RefSeq"/>
        </authorList>
    </citation>
    <scope>IDENTIFICATION</scope>
    <source>
        <tissue evidence="4 5">Muscle</tissue>
    </source>
</reference>
<organism evidence="3 4">
    <name type="scientific">Hipposideros armiger</name>
    <name type="common">Great Himalayan leaf-nosed bat</name>
    <dbReference type="NCBI Taxonomy" id="186990"/>
    <lineage>
        <taxon>Eukaryota</taxon>
        <taxon>Metazoa</taxon>
        <taxon>Chordata</taxon>
        <taxon>Craniata</taxon>
        <taxon>Vertebrata</taxon>
        <taxon>Euteleostomi</taxon>
        <taxon>Mammalia</taxon>
        <taxon>Eutheria</taxon>
        <taxon>Laurasiatheria</taxon>
        <taxon>Chiroptera</taxon>
        <taxon>Yinpterochiroptera</taxon>
        <taxon>Rhinolophoidea</taxon>
        <taxon>Hipposideridae</taxon>
        <taxon>Hipposideros</taxon>
    </lineage>
</organism>
<dbReference type="PANTHER" id="PTHR16294:SF7">
    <property type="entry name" value="DYSBINDIN DOMAIN-CONTAINING PROTEIN 2"/>
    <property type="match status" value="1"/>
</dbReference>
<protein>
    <submittedName>
        <fullName evidence="4 5">Dysbindin domain-containing protein 2</fullName>
    </submittedName>
</protein>
<dbReference type="RefSeq" id="XP_019492573.1">
    <property type="nucleotide sequence ID" value="XM_019637028.1"/>
</dbReference>
<proteinExistence type="inferred from homology"/>
<dbReference type="KEGG" id="hai:109379952"/>
<dbReference type="RefSeq" id="XP_019492572.1">
    <property type="nucleotide sequence ID" value="XM_019637027.1"/>
</dbReference>
<feature type="compositionally biased region" description="Gly residues" evidence="2">
    <location>
        <begin position="150"/>
        <end position="160"/>
    </location>
</feature>
<evidence type="ECO:0000313" key="3">
    <source>
        <dbReference type="Proteomes" id="UP000694851"/>
    </source>
</evidence>
<dbReference type="GO" id="GO:0005737">
    <property type="term" value="C:cytoplasm"/>
    <property type="evidence" value="ECO:0007669"/>
    <property type="project" value="InterPro"/>
</dbReference>
<evidence type="ECO:0000256" key="1">
    <source>
        <dbReference type="ARBA" id="ARBA00008686"/>
    </source>
</evidence>
<comment type="similarity">
    <text evidence="1">Belongs to the dysbindin family.</text>
</comment>
<dbReference type="AlphaFoldDB" id="A0A8B7QV59"/>
<evidence type="ECO:0000313" key="4">
    <source>
        <dbReference type="RefSeq" id="XP_019492571.1"/>
    </source>
</evidence>
<dbReference type="InterPro" id="IPR007531">
    <property type="entry name" value="Dysbindin"/>
</dbReference>
<keyword evidence="3" id="KW-1185">Reference proteome</keyword>
<dbReference type="PANTHER" id="PTHR16294">
    <property type="entry name" value="DYSTROBREVIN BINDING PROTEIN 1 DYSBINDIN"/>
    <property type="match status" value="1"/>
</dbReference>
<accession>A0A8B7QV59</accession>
<gene>
    <name evidence="4 5 6" type="primary">DBNDD2</name>
</gene>
<feature type="region of interest" description="Disordered" evidence="2">
    <location>
        <begin position="75"/>
        <end position="160"/>
    </location>
</feature>
<dbReference type="CTD" id="55861"/>
<dbReference type="GeneID" id="109379952"/>
<evidence type="ECO:0000313" key="5">
    <source>
        <dbReference type="RefSeq" id="XP_019492572.1"/>
    </source>
</evidence>
<evidence type="ECO:0000313" key="6">
    <source>
        <dbReference type="RefSeq" id="XP_019492573.1"/>
    </source>
</evidence>
<dbReference type="Proteomes" id="UP000694851">
    <property type="component" value="Unplaced"/>
</dbReference>
<sequence>MDPNPRATLERQQLRLRERQKFFEDILQPETEFVFPLSHLHLEAQRPPIGSISSMEVNVDTLEQVELIDLGDQDGADVFLPCEDPPPTPQTAGLEDHPEELSLPVPTPDRTTSRTSSSSSDSSTNLHSPNPSDGGADTPLAQSDEEEGGGDGGAEPGPCS</sequence>
<dbReference type="RefSeq" id="XP_019492571.1">
    <property type="nucleotide sequence ID" value="XM_019637026.1"/>
</dbReference>
<name>A0A8B7QV59_HIPAR</name>
<feature type="compositionally biased region" description="Low complexity" evidence="2">
    <location>
        <begin position="108"/>
        <end position="124"/>
    </location>
</feature>
<evidence type="ECO:0000256" key="2">
    <source>
        <dbReference type="SAM" id="MobiDB-lite"/>
    </source>
</evidence>
<dbReference type="OrthoDB" id="8951733at2759"/>
<dbReference type="Pfam" id="PF04440">
    <property type="entry name" value="Dysbindin"/>
    <property type="match status" value="1"/>
</dbReference>